<evidence type="ECO:0000313" key="3">
    <source>
        <dbReference type="EMBL" id="OAI10025.1"/>
    </source>
</evidence>
<evidence type="ECO:0000313" key="4">
    <source>
        <dbReference type="Proteomes" id="UP000078476"/>
    </source>
</evidence>
<reference evidence="3 4" key="1">
    <citation type="submission" date="2016-03" db="EMBL/GenBank/DDBJ databases">
        <authorList>
            <person name="Ploux O."/>
        </authorList>
    </citation>
    <scope>NUCLEOTIDE SEQUENCE [LARGE SCALE GENOMIC DNA]</scope>
    <source>
        <strain evidence="3 4">R-45370</strain>
    </source>
</reference>
<evidence type="ECO:0008006" key="5">
    <source>
        <dbReference type="Google" id="ProtNLM"/>
    </source>
</evidence>
<dbReference type="AlphaFoldDB" id="A0A177MWR4"/>
<dbReference type="RefSeq" id="WP_066987826.1">
    <property type="nucleotide sequence ID" value="NZ_LUUI01000161.1"/>
</dbReference>
<gene>
    <name evidence="3" type="ORF">A1359_17615</name>
</gene>
<dbReference type="Proteomes" id="UP000078476">
    <property type="component" value="Unassembled WGS sequence"/>
</dbReference>
<feature type="signal peptide" evidence="2">
    <location>
        <begin position="1"/>
        <end position="23"/>
    </location>
</feature>
<dbReference type="STRING" id="980561.A1359_17615"/>
<sequence>MKRILKQSLGLTCILLFSGGLLTGCDSKPKSSSGTMVSVQKYEKVKTLHGLVTNDDGPIKTGIIKALTESGQELSQTQLDGSSQYSLDVPAGTVLPIVLGYYPTADASDNPLMISAVVHAGASKFDINQLSTRIAEQAKAFGGYTHKNLVRAAEESGTVPASNKTTAGFRGDPTTQYGGWH</sequence>
<keyword evidence="2" id="KW-0732">Signal</keyword>
<comment type="caution">
    <text evidence="3">The sequence shown here is derived from an EMBL/GenBank/DDBJ whole genome shotgun (WGS) entry which is preliminary data.</text>
</comment>
<feature type="region of interest" description="Disordered" evidence="1">
    <location>
        <begin position="155"/>
        <end position="181"/>
    </location>
</feature>
<dbReference type="EMBL" id="LUUI01000161">
    <property type="protein sequence ID" value="OAI10025.1"/>
    <property type="molecule type" value="Genomic_DNA"/>
</dbReference>
<evidence type="ECO:0000256" key="1">
    <source>
        <dbReference type="SAM" id="MobiDB-lite"/>
    </source>
</evidence>
<dbReference type="OrthoDB" id="5568070at2"/>
<feature type="chain" id="PRO_5008068511" description="Carboxypeptidase regulatory-like domain-containing protein" evidence="2">
    <location>
        <begin position="24"/>
        <end position="181"/>
    </location>
</feature>
<protein>
    <recommendedName>
        <fullName evidence="5">Carboxypeptidase regulatory-like domain-containing protein</fullName>
    </recommendedName>
</protein>
<proteinExistence type="predicted"/>
<evidence type="ECO:0000256" key="2">
    <source>
        <dbReference type="SAM" id="SignalP"/>
    </source>
</evidence>
<accession>A0A177MWR4</accession>
<name>A0A177MWR4_9GAMM</name>
<keyword evidence="4" id="KW-1185">Reference proteome</keyword>
<organism evidence="3 4">
    <name type="scientific">Methylomonas lenta</name>
    <dbReference type="NCBI Taxonomy" id="980561"/>
    <lineage>
        <taxon>Bacteria</taxon>
        <taxon>Pseudomonadati</taxon>
        <taxon>Pseudomonadota</taxon>
        <taxon>Gammaproteobacteria</taxon>
        <taxon>Methylococcales</taxon>
        <taxon>Methylococcaceae</taxon>
        <taxon>Methylomonas</taxon>
    </lineage>
</organism>
<dbReference type="PROSITE" id="PS51257">
    <property type="entry name" value="PROKAR_LIPOPROTEIN"/>
    <property type="match status" value="1"/>
</dbReference>